<evidence type="ECO:0000313" key="3">
    <source>
        <dbReference type="Proteomes" id="UP000188219"/>
    </source>
</evidence>
<dbReference type="RefSeq" id="WP_077404322.1">
    <property type="nucleotide sequence ID" value="NZ_CP019650.1"/>
</dbReference>
<evidence type="ECO:0000313" key="2">
    <source>
        <dbReference type="EMBL" id="AQQ67972.1"/>
    </source>
</evidence>
<name>A0A1Q2M6X2_9GAMM</name>
<dbReference type="PANTHER" id="PTHR23131:SF0">
    <property type="entry name" value="ENDORIBONUCLEASE LACTB2"/>
    <property type="match status" value="1"/>
</dbReference>
<dbReference type="PANTHER" id="PTHR23131">
    <property type="entry name" value="ENDORIBONUCLEASE LACTB2"/>
    <property type="match status" value="1"/>
</dbReference>
<dbReference type="STRING" id="260552.Mag101_10225"/>
<sequence length="270" mass="30872">MSVIESFRRHDLDAVRVGRLNMGVNSSFVVYRLNGTLIDCGPSNQWKYVKPFVQSGPMRQLLLTHHHEDHSGNAGAIQQLTEVQPLAPPATVEILRQRFSVPSVRRFVWGEPYWADAAPLPEELYIGKEPLKALFSPGHSVDMTCYLLPDRGWLFSADLYIANYLKMLHNGEHLPTLLYSIRDILEQDFDTILCPHRGIVENGHLRLREKYEFLLNLASDAQDLRRQGYSPKEITRKLLGKEPMLAIITGFEFSKQRLIRASLKVNLGDH</sequence>
<reference evidence="2" key="1">
    <citation type="submission" date="2017-02" db="EMBL/GenBank/DDBJ databases">
        <title>Genome of Microbulbifer agarilyticus GP101.</title>
        <authorList>
            <person name="Jung J."/>
            <person name="Bae S.S."/>
            <person name="Baek K."/>
        </authorList>
    </citation>
    <scope>NUCLEOTIDE SEQUENCE [LARGE SCALE GENOMIC DNA]</scope>
    <source>
        <strain evidence="2">GP101</strain>
    </source>
</reference>
<keyword evidence="3" id="KW-1185">Reference proteome</keyword>
<evidence type="ECO:0000259" key="1">
    <source>
        <dbReference type="SMART" id="SM00849"/>
    </source>
</evidence>
<feature type="domain" description="Metallo-beta-lactamase" evidence="1">
    <location>
        <begin position="23"/>
        <end position="196"/>
    </location>
</feature>
<dbReference type="InterPro" id="IPR036866">
    <property type="entry name" value="RibonucZ/Hydroxyglut_hydro"/>
</dbReference>
<proteinExistence type="predicted"/>
<dbReference type="EMBL" id="CP019650">
    <property type="protein sequence ID" value="AQQ67972.1"/>
    <property type="molecule type" value="Genomic_DNA"/>
</dbReference>
<dbReference type="InterPro" id="IPR001279">
    <property type="entry name" value="Metallo-B-lactamas"/>
</dbReference>
<dbReference type="eggNOG" id="COG0491">
    <property type="taxonomic scope" value="Bacteria"/>
</dbReference>
<dbReference type="InterPro" id="IPR050662">
    <property type="entry name" value="Sec-metab_biosynth-thioest"/>
</dbReference>
<dbReference type="AlphaFoldDB" id="A0A1Q2M6X2"/>
<accession>A0A1Q2M6X2</accession>
<organism evidence="2 3">
    <name type="scientific">Microbulbifer agarilyticus</name>
    <dbReference type="NCBI Taxonomy" id="260552"/>
    <lineage>
        <taxon>Bacteria</taxon>
        <taxon>Pseudomonadati</taxon>
        <taxon>Pseudomonadota</taxon>
        <taxon>Gammaproteobacteria</taxon>
        <taxon>Cellvibrionales</taxon>
        <taxon>Microbulbiferaceae</taxon>
        <taxon>Microbulbifer</taxon>
    </lineage>
</organism>
<dbReference type="OrthoDB" id="9769598at2"/>
<dbReference type="SMART" id="SM00849">
    <property type="entry name" value="Lactamase_B"/>
    <property type="match status" value="1"/>
</dbReference>
<dbReference type="GO" id="GO:0016787">
    <property type="term" value="F:hydrolase activity"/>
    <property type="evidence" value="ECO:0007669"/>
    <property type="project" value="UniProtKB-KW"/>
</dbReference>
<gene>
    <name evidence="2" type="ORF">Mag101_10225</name>
</gene>
<dbReference type="Gene3D" id="3.60.15.10">
    <property type="entry name" value="Ribonuclease Z/Hydroxyacylglutathione hydrolase-like"/>
    <property type="match status" value="1"/>
</dbReference>
<protein>
    <submittedName>
        <fullName evidence="2">MBL fold metallo-hydrolase</fullName>
    </submittedName>
</protein>
<dbReference type="Pfam" id="PF00753">
    <property type="entry name" value="Lactamase_B"/>
    <property type="match status" value="1"/>
</dbReference>
<dbReference type="SUPFAM" id="SSF56281">
    <property type="entry name" value="Metallo-hydrolase/oxidoreductase"/>
    <property type="match status" value="1"/>
</dbReference>
<dbReference type="KEGG" id="maga:Mag101_10225"/>
<dbReference type="Proteomes" id="UP000188219">
    <property type="component" value="Chromosome"/>
</dbReference>